<reference evidence="1 2" key="1">
    <citation type="submission" date="2018-06" db="EMBL/GenBank/DDBJ databases">
        <title>Draft sequence of Acidithiobacillus ferrooxidans CCM 4253.</title>
        <authorList>
            <person name="Moya-Beltran A."/>
            <person name="Castro M."/>
            <person name="Covarrubias P.C."/>
            <person name="Issotta F."/>
            <person name="Janiczek O."/>
            <person name="Mandl M."/>
            <person name="Kucera J."/>
            <person name="Quatrini R."/>
        </authorList>
    </citation>
    <scope>NUCLEOTIDE SEQUENCE [LARGE SCALE GENOMIC DNA]</scope>
    <source>
        <strain evidence="1 2">CCM 4253</strain>
    </source>
</reference>
<dbReference type="Proteomes" id="UP000248886">
    <property type="component" value="Unassembled WGS sequence"/>
</dbReference>
<comment type="caution">
    <text evidence="1">The sequence shown here is derived from an EMBL/GenBank/DDBJ whole genome shotgun (WGS) entry which is preliminary data.</text>
</comment>
<dbReference type="AlphaFoldDB" id="A0A2W1KSW3"/>
<sequence>MTTITLSPSTTALLDAADATSDASLVLAFAGHIQRLVTQDPNFHRAVRTARVCADSNIGVLIEPGAAELLALTDAAIALMDAHTRMLDAVCAVDDFLLGEGLPGLPRSHSA</sequence>
<evidence type="ECO:0000313" key="2">
    <source>
        <dbReference type="Proteomes" id="UP000248886"/>
    </source>
</evidence>
<name>A0A2W1KSW3_ACIFR</name>
<dbReference type="RefSeq" id="WP_054608667.1">
    <property type="nucleotide sequence ID" value="NZ_AP025160.1"/>
</dbReference>
<gene>
    <name evidence="1" type="ORF">DN052_05180</name>
</gene>
<evidence type="ECO:0000313" key="1">
    <source>
        <dbReference type="EMBL" id="PZD82411.1"/>
    </source>
</evidence>
<dbReference type="EMBL" id="QKQP01000001">
    <property type="protein sequence ID" value="PZD82411.1"/>
    <property type="molecule type" value="Genomic_DNA"/>
</dbReference>
<accession>A0A2W1KSW3</accession>
<protein>
    <submittedName>
        <fullName evidence="1">Uncharacterized protein</fullName>
    </submittedName>
</protein>
<proteinExistence type="predicted"/>
<organism evidence="1 2">
    <name type="scientific">Acidithiobacillus ferrooxidans</name>
    <name type="common">Thiobacillus ferrooxidans</name>
    <dbReference type="NCBI Taxonomy" id="920"/>
    <lineage>
        <taxon>Bacteria</taxon>
        <taxon>Pseudomonadati</taxon>
        <taxon>Pseudomonadota</taxon>
        <taxon>Acidithiobacillia</taxon>
        <taxon>Acidithiobacillales</taxon>
        <taxon>Acidithiobacillaceae</taxon>
        <taxon>Acidithiobacillus</taxon>
    </lineage>
</organism>